<reference evidence="1 2" key="1">
    <citation type="submission" date="2019-02" db="EMBL/GenBank/DDBJ databases">
        <title>Deep-cultivation of Planctomycetes and their phenomic and genomic characterization uncovers novel biology.</title>
        <authorList>
            <person name="Wiegand S."/>
            <person name="Jogler M."/>
            <person name="Boedeker C."/>
            <person name="Pinto D."/>
            <person name="Vollmers J."/>
            <person name="Rivas-Marin E."/>
            <person name="Kohn T."/>
            <person name="Peeters S.H."/>
            <person name="Heuer A."/>
            <person name="Rast P."/>
            <person name="Oberbeckmann S."/>
            <person name="Bunk B."/>
            <person name="Jeske O."/>
            <person name="Meyerdierks A."/>
            <person name="Storesund J.E."/>
            <person name="Kallscheuer N."/>
            <person name="Luecker S."/>
            <person name="Lage O.M."/>
            <person name="Pohl T."/>
            <person name="Merkel B.J."/>
            <person name="Hornburger P."/>
            <person name="Mueller R.-W."/>
            <person name="Bruemmer F."/>
            <person name="Labrenz M."/>
            <person name="Spormann A.M."/>
            <person name="Op den Camp H."/>
            <person name="Overmann J."/>
            <person name="Amann R."/>
            <person name="Jetten M.S.M."/>
            <person name="Mascher T."/>
            <person name="Medema M.H."/>
            <person name="Devos D.P."/>
            <person name="Kaster A.-K."/>
            <person name="Ovreas L."/>
            <person name="Rohde M."/>
            <person name="Galperin M.Y."/>
            <person name="Jogler C."/>
        </authorList>
    </citation>
    <scope>NUCLEOTIDE SEQUENCE [LARGE SCALE GENOMIC DNA]</scope>
    <source>
        <strain evidence="1 2">V6</strain>
    </source>
</reference>
<evidence type="ECO:0000313" key="1">
    <source>
        <dbReference type="EMBL" id="QDU01344.1"/>
    </source>
</evidence>
<gene>
    <name evidence="1" type="ORF">V6x_10240</name>
</gene>
<dbReference type="Proteomes" id="UP000320722">
    <property type="component" value="Chromosome"/>
</dbReference>
<organism evidence="1 2">
    <name type="scientific">Gimesia chilikensis</name>
    <dbReference type="NCBI Taxonomy" id="2605989"/>
    <lineage>
        <taxon>Bacteria</taxon>
        <taxon>Pseudomonadati</taxon>
        <taxon>Planctomycetota</taxon>
        <taxon>Planctomycetia</taxon>
        <taxon>Planctomycetales</taxon>
        <taxon>Planctomycetaceae</taxon>
        <taxon>Gimesia</taxon>
    </lineage>
</organism>
<accession>A0A517W7W3</accession>
<sequence>MLSPVNSGLTLIFRAGNLYPKLCRLGQIQSICPILDFQTAIALFSGPDYSATAGPDHAGVHFC</sequence>
<dbReference type="EMBL" id="CP036347">
    <property type="protein sequence ID" value="QDU01344.1"/>
    <property type="molecule type" value="Genomic_DNA"/>
</dbReference>
<dbReference type="AlphaFoldDB" id="A0A517W7W3"/>
<name>A0A517W7W3_9PLAN</name>
<protein>
    <submittedName>
        <fullName evidence="1">Uncharacterized protein</fullName>
    </submittedName>
</protein>
<proteinExistence type="predicted"/>
<evidence type="ECO:0000313" key="2">
    <source>
        <dbReference type="Proteomes" id="UP000320722"/>
    </source>
</evidence>